<feature type="domain" description="SprT-like" evidence="1">
    <location>
        <begin position="32"/>
        <end position="113"/>
    </location>
</feature>
<protein>
    <recommendedName>
        <fullName evidence="1">SprT-like domain-containing protein</fullName>
    </recommendedName>
</protein>
<keyword evidence="3" id="KW-1185">Reference proteome</keyword>
<reference evidence="2 3" key="1">
    <citation type="submission" date="2015-12" db="EMBL/GenBank/DDBJ databases">
        <title>Draft Genome Sequence of Olsenella scatoligenes SK9K4T; a Producer of 3-Methylindole- (skatole) and 4-Methylphenol- (p-cresol) Isolated from Pig Feces.</title>
        <authorList>
            <person name="Li X."/>
            <person name="Borg B."/>
            <person name="Canibe N."/>
        </authorList>
    </citation>
    <scope>NUCLEOTIDE SEQUENCE [LARGE SCALE GENOMIC DNA]</scope>
    <source>
        <strain evidence="2 3">SK9K4</strain>
    </source>
</reference>
<dbReference type="Proteomes" id="UP000054078">
    <property type="component" value="Unassembled WGS sequence"/>
</dbReference>
<gene>
    <name evidence="2" type="ORF">AUL39_05560</name>
</gene>
<evidence type="ECO:0000259" key="1">
    <source>
        <dbReference type="Pfam" id="PF10263"/>
    </source>
</evidence>
<evidence type="ECO:0000313" key="3">
    <source>
        <dbReference type="Proteomes" id="UP000054078"/>
    </source>
</evidence>
<dbReference type="GO" id="GO:0006950">
    <property type="term" value="P:response to stress"/>
    <property type="evidence" value="ECO:0007669"/>
    <property type="project" value="UniProtKB-ARBA"/>
</dbReference>
<dbReference type="EMBL" id="LOJF01000009">
    <property type="protein sequence ID" value="KUH58463.1"/>
    <property type="molecule type" value="Genomic_DNA"/>
</dbReference>
<organism evidence="2 3">
    <name type="scientific">Tractidigestivibacter scatoligenes</name>
    <name type="common">Olsenella scatoligenes</name>
    <dbReference type="NCBI Taxonomy" id="1299998"/>
    <lineage>
        <taxon>Bacteria</taxon>
        <taxon>Bacillati</taxon>
        <taxon>Actinomycetota</taxon>
        <taxon>Coriobacteriia</taxon>
        <taxon>Coriobacteriales</taxon>
        <taxon>Atopobiaceae</taxon>
        <taxon>Tractidigestivibacter</taxon>
    </lineage>
</organism>
<accession>A0A100YVI7</accession>
<dbReference type="InterPro" id="IPR006640">
    <property type="entry name" value="SprT-like_domain"/>
</dbReference>
<comment type="caution">
    <text evidence="2">The sequence shown here is derived from an EMBL/GenBank/DDBJ whole genome shotgun (WGS) entry which is preliminary data.</text>
</comment>
<dbReference type="Pfam" id="PF10263">
    <property type="entry name" value="SprT-like"/>
    <property type="match status" value="1"/>
</dbReference>
<proteinExistence type="predicted"/>
<evidence type="ECO:0000313" key="2">
    <source>
        <dbReference type="EMBL" id="KUH58463.1"/>
    </source>
</evidence>
<dbReference type="AlphaFoldDB" id="A0A100YVI7"/>
<name>A0A100YVI7_TRASO</name>
<sequence>MVDAGMQERFDTLLADCAICLRRIGLSPREYLPSVRLTHNRSRIGSCKKLRGGCRPLFQISCSVDACKTDAQVRDVLYHELIHTLPGCFDHGERFREAAARVNEAYGTDVRATRREPASRVPEVPRSEVEPLVGSELVVRCRRYRFVGMNGRPKRCCNLMDERGRIYVCAPAYVLSHMKATPELTPR</sequence>